<reference evidence="2" key="1">
    <citation type="journal article" date="2019" name="Int. J. Syst. Evol. Microbiol.">
        <title>The Global Catalogue of Microorganisms (GCM) 10K type strain sequencing project: providing services to taxonomists for standard genome sequencing and annotation.</title>
        <authorList>
            <consortium name="The Broad Institute Genomics Platform"/>
            <consortium name="The Broad Institute Genome Sequencing Center for Infectious Disease"/>
            <person name="Wu L."/>
            <person name="Ma J."/>
        </authorList>
    </citation>
    <scope>NUCLEOTIDE SEQUENCE [LARGE SCALE GENOMIC DNA]</scope>
    <source>
        <strain evidence="2">KCTC 62195</strain>
    </source>
</reference>
<accession>A0ABV7AXC4</accession>
<dbReference type="RefSeq" id="WP_377815699.1">
    <property type="nucleotide sequence ID" value="NZ_JBHRSJ010000034.1"/>
</dbReference>
<organism evidence="1 2">
    <name type="scientific">Azotobacter bryophylli</name>
    <dbReference type="NCBI Taxonomy" id="1986537"/>
    <lineage>
        <taxon>Bacteria</taxon>
        <taxon>Pseudomonadati</taxon>
        <taxon>Pseudomonadota</taxon>
        <taxon>Gammaproteobacteria</taxon>
        <taxon>Pseudomonadales</taxon>
        <taxon>Pseudomonadaceae</taxon>
        <taxon>Azotobacter</taxon>
    </lineage>
</organism>
<dbReference type="Proteomes" id="UP001595457">
    <property type="component" value="Unassembled WGS sequence"/>
</dbReference>
<gene>
    <name evidence="1" type="ORF">ACFOJE_16550</name>
</gene>
<protein>
    <submittedName>
        <fullName evidence="1">Uncharacterized protein</fullName>
    </submittedName>
</protein>
<sequence>MTIVQQGDDPSEYVPRIVFNHCGFMAWSGRHVSELTGTEVISILEFCQREGSRQGWNDSLYDRAGEREAGPFHQELLGGFPAQEWARSYRTGVQQQQAVPNC</sequence>
<evidence type="ECO:0000313" key="1">
    <source>
        <dbReference type="EMBL" id="MFC2973813.1"/>
    </source>
</evidence>
<name>A0ABV7AXC4_9GAMM</name>
<comment type="caution">
    <text evidence="1">The sequence shown here is derived from an EMBL/GenBank/DDBJ whole genome shotgun (WGS) entry which is preliminary data.</text>
</comment>
<evidence type="ECO:0000313" key="2">
    <source>
        <dbReference type="Proteomes" id="UP001595457"/>
    </source>
</evidence>
<keyword evidence="2" id="KW-1185">Reference proteome</keyword>
<proteinExistence type="predicted"/>
<dbReference type="EMBL" id="JBHRSJ010000034">
    <property type="protein sequence ID" value="MFC2973813.1"/>
    <property type="molecule type" value="Genomic_DNA"/>
</dbReference>